<sequence>MASINKHPSRFELTAVYHHPQAKADIILVHGLNGAPEKTWTAPNGVYWPADLLPTSLKDQHANVLVYGYNADVYGGFWERPAKSPSDNFIHHHAQTLVTTLTHYRKSEGTERNPIIWVVHSLGGIVTKRALLYSNDLRDPNQEDLRSIYVSTYGIIFLGTPHNGSNAAAWGGIIQRMADAVVPKKIFESESVLLKSLKKDNETLQQISSHFLDIYQKFKIHMAHENQKTDVKGSKILVVDASSASPQLVGVTYYGIEATHSRMCKFESENAPGYRTVSTAIREWIADAPEVIPIRWEVEEDQRRVRANLEYFERARQYGAASLPAGNSQQAIAQNSNGITPSPIQPPPLESGRSISAPLLTDTAHPTTPPTAYSPKLLPALPESQPLPEPDHEPLFIHPETFRPNSYFIGREDELRGLHEMLMDRKRRSEGTSAVLIQCLPGGGKTHLARQYVFQHRDHYPGGVYWVRAKSRQELEYWFWRIARNEALKGLVDQRDVDELRDPRRIVHIVRRWLSAQSEWLIVFDGVQFDTPGLHEFIPDARNTSLIYTSTERAVTGDPRFDNPQVMELGLMTVQEAQELLLLETERRRPWSTEDQAIALELVGLMGRLPLMIHVAAQHLKATREPLSRYLRSYRNRPKAGNLPAYKAVREQLENRGENEALNLMSMLVFFDQHVPVEMLALGISALDKVTPVKSCDATHKKASLNNTLKVLIAFALLERSESDDISPTSSRSSKRSFDRHVDYLDLLRIHSVVQAFFIDSLHEQHQIPFWLERAVAVWARSYDEADRRIQEDPRVGLPDDYRRFCIHGEKLLKNLTRFEKRYPKLSVAKSQLEQRLGRIQGQIDDLSHTIQKNILDGSGEEYPASVFDRISSSSQSDAATIQSHSSQLSRMGSLDGEVDLVQSPVTELLEQDAQMLVPYPTTPDDDQETVVLSVAGTQVHVGATDPVDTNSLPPDPYDRQHDAAYFDDWQNSIPHHRVLKRQETRRYHDRAGSWRATTVSDPRVGLSWEVALGSILSRRDASPSSSGAHLNKIKKAAPPSPTQRGSFGSQNSWAVPQAQKTPDTDVAQIPPEEFSSGLTQILSSPKSWTEATIKMLKKTVMPSDKPNKSPPQPQKPQTPPEEELIVPPTGIFRGSRSANSSPASHSSPFPPPTLSGIPTDELFSKAGVPVVVRRWDTVVYHPDGTPISSSGIEWSSASDPLSHSFPTLPPNRHHHHPGNINTAQLLLHGSNGGPTGYSSQPMSRDGSHQSNPSINIHSPTAVIHSARSSSPSPSPTGTDPAQRFSPPGHAANVMPTVAGPTGSRPIPTPSSRLAPLPFARGRPPSYTETEPSPRMDTPFPDVDTSYRHWADQHNHSHHHPDHHNPPPLPPTTGTSFPPPTSSTIPRTRPLTNPFRLRTGRRATRILPTRGAAARRAQQQHHQPRDGRSRRAHSLSPSAGAGPPAGSPASPVPWPPASPSPSAGSSGSASLSSSPRGRALAQARDVAGVGAGLGLGMGQQHLSPLAEWAVPPAEAETGTGTAGGVAAAGIRMEDGTVVEFGAPALGSASGSSPGVGSPGSGRGGGGGGNKPRRGSFPGMGPNGFVVFD</sequence>
<evidence type="ECO:0000313" key="1">
    <source>
        <dbReference type="EMBL" id="KAH6623494.1"/>
    </source>
</evidence>
<accession>A0ACB7NYG2</accession>
<organism evidence="1 2">
    <name type="scientific">Chaetomium tenue</name>
    <dbReference type="NCBI Taxonomy" id="1854479"/>
    <lineage>
        <taxon>Eukaryota</taxon>
        <taxon>Fungi</taxon>
        <taxon>Dikarya</taxon>
        <taxon>Ascomycota</taxon>
        <taxon>Pezizomycotina</taxon>
        <taxon>Sordariomycetes</taxon>
        <taxon>Sordariomycetidae</taxon>
        <taxon>Sordariales</taxon>
        <taxon>Chaetomiaceae</taxon>
        <taxon>Chaetomium</taxon>
    </lineage>
</organism>
<comment type="caution">
    <text evidence="1">The sequence shown here is derived from an EMBL/GenBank/DDBJ whole genome shotgun (WGS) entry which is preliminary data.</text>
</comment>
<protein>
    <submittedName>
        <fullName evidence="1">Uncharacterized protein</fullName>
    </submittedName>
</protein>
<name>A0ACB7NYG2_9PEZI</name>
<keyword evidence="2" id="KW-1185">Reference proteome</keyword>
<reference evidence="1 2" key="1">
    <citation type="journal article" date="2021" name="Nat. Commun.">
        <title>Genetic determinants of endophytism in the Arabidopsis root mycobiome.</title>
        <authorList>
            <person name="Mesny F."/>
            <person name="Miyauchi S."/>
            <person name="Thiergart T."/>
            <person name="Pickel B."/>
            <person name="Atanasova L."/>
            <person name="Karlsson M."/>
            <person name="Huettel B."/>
            <person name="Barry K.W."/>
            <person name="Haridas S."/>
            <person name="Chen C."/>
            <person name="Bauer D."/>
            <person name="Andreopoulos W."/>
            <person name="Pangilinan J."/>
            <person name="LaButti K."/>
            <person name="Riley R."/>
            <person name="Lipzen A."/>
            <person name="Clum A."/>
            <person name="Drula E."/>
            <person name="Henrissat B."/>
            <person name="Kohler A."/>
            <person name="Grigoriev I.V."/>
            <person name="Martin F.M."/>
            <person name="Hacquard S."/>
        </authorList>
    </citation>
    <scope>NUCLEOTIDE SEQUENCE [LARGE SCALE GENOMIC DNA]</scope>
    <source>
        <strain evidence="1 2">MPI-SDFR-AT-0079</strain>
    </source>
</reference>
<proteinExistence type="predicted"/>
<evidence type="ECO:0000313" key="2">
    <source>
        <dbReference type="Proteomes" id="UP000724584"/>
    </source>
</evidence>
<dbReference type="Proteomes" id="UP000724584">
    <property type="component" value="Unassembled WGS sequence"/>
</dbReference>
<dbReference type="EMBL" id="JAGIZQ010000006">
    <property type="protein sequence ID" value="KAH6623494.1"/>
    <property type="molecule type" value="Genomic_DNA"/>
</dbReference>
<gene>
    <name evidence="1" type="ORF">F5144DRAFT_595648</name>
</gene>